<dbReference type="RefSeq" id="WP_051697579.1">
    <property type="nucleotide sequence ID" value="NZ_CP017057.1"/>
</dbReference>
<reference evidence="4 5" key="1">
    <citation type="submission" date="2014-04" db="EMBL/GenBank/DDBJ databases">
        <title>A comprehensive comparison of genomes of Erythrobacter spp. Strains.</title>
        <authorList>
            <person name="Zheng Q."/>
        </authorList>
    </citation>
    <scope>NUCLEOTIDE SEQUENCE [LARGE SCALE GENOMIC DNA]</scope>
    <source>
        <strain evidence="4 5">DSM 8509</strain>
    </source>
</reference>
<protein>
    <recommendedName>
        <fullName evidence="3">Response regulatory domain-containing protein</fullName>
    </recommendedName>
</protein>
<organism evidence="4 5">
    <name type="scientific">Erythrobacter litoralis</name>
    <dbReference type="NCBI Taxonomy" id="39960"/>
    <lineage>
        <taxon>Bacteria</taxon>
        <taxon>Pseudomonadati</taxon>
        <taxon>Pseudomonadota</taxon>
        <taxon>Alphaproteobacteria</taxon>
        <taxon>Sphingomonadales</taxon>
        <taxon>Erythrobacteraceae</taxon>
        <taxon>Erythrobacter/Porphyrobacter group</taxon>
        <taxon>Erythrobacter</taxon>
    </lineage>
</organism>
<evidence type="ECO:0000313" key="4">
    <source>
        <dbReference type="EMBL" id="KEO98710.1"/>
    </source>
</evidence>
<evidence type="ECO:0000256" key="1">
    <source>
        <dbReference type="ARBA" id="ARBA00022553"/>
    </source>
</evidence>
<dbReference type="PANTHER" id="PTHR44591">
    <property type="entry name" value="STRESS RESPONSE REGULATOR PROTEIN 1"/>
    <property type="match status" value="1"/>
</dbReference>
<dbReference type="PROSITE" id="PS50110">
    <property type="entry name" value="RESPONSE_REGULATORY"/>
    <property type="match status" value="1"/>
</dbReference>
<keyword evidence="5" id="KW-1185">Reference proteome</keyword>
<dbReference type="AlphaFoldDB" id="A0A074N1A0"/>
<feature type="domain" description="Response regulatory" evidence="3">
    <location>
        <begin position="3"/>
        <end position="123"/>
    </location>
</feature>
<dbReference type="InterPro" id="IPR011006">
    <property type="entry name" value="CheY-like_superfamily"/>
</dbReference>
<dbReference type="SUPFAM" id="SSF52172">
    <property type="entry name" value="CheY-like"/>
    <property type="match status" value="1"/>
</dbReference>
<keyword evidence="1 2" id="KW-0597">Phosphoprotein</keyword>
<dbReference type="GO" id="GO:0000160">
    <property type="term" value="P:phosphorelay signal transduction system"/>
    <property type="evidence" value="ECO:0007669"/>
    <property type="project" value="InterPro"/>
</dbReference>
<dbReference type="KEGG" id="elq:Ga0102493_112801"/>
<dbReference type="Pfam" id="PF00072">
    <property type="entry name" value="Response_reg"/>
    <property type="match status" value="1"/>
</dbReference>
<evidence type="ECO:0000259" key="3">
    <source>
        <dbReference type="PROSITE" id="PS50110"/>
    </source>
</evidence>
<name>A0A074N1A0_9SPHN</name>
<proteinExistence type="predicted"/>
<feature type="modified residue" description="4-aspartylphosphate" evidence="2">
    <location>
        <position position="52"/>
    </location>
</feature>
<comment type="caution">
    <text evidence="4">The sequence shown here is derived from an EMBL/GenBank/DDBJ whole genome shotgun (WGS) entry which is preliminary data.</text>
</comment>
<gene>
    <name evidence="4" type="ORF">EH32_06285</name>
</gene>
<sequence length="162" mass="17707">MAHILIADDDELIAEILTDAFAAAGHPSHVVASAEAAWESVHMWRPDIVVLDQDMPGMPGLAFLAKLRASPLFYDLPVVMLTAMRADCERGVDEDSAMEAGAQDFIRKPFVPEALVTRIEAALQRGVAPVSVAAVYEEIACPEDILESASYWQRYLPATRRA</sequence>
<dbReference type="InterPro" id="IPR050595">
    <property type="entry name" value="Bact_response_regulator"/>
</dbReference>
<dbReference type="InterPro" id="IPR001789">
    <property type="entry name" value="Sig_transdc_resp-reg_receiver"/>
</dbReference>
<dbReference type="PATRIC" id="fig|39960.10.peg.1897"/>
<accession>A0A074N1A0</accession>
<evidence type="ECO:0000256" key="2">
    <source>
        <dbReference type="PROSITE-ProRule" id="PRU00169"/>
    </source>
</evidence>
<dbReference type="EMBL" id="JMIX01000003">
    <property type="protein sequence ID" value="KEO98710.1"/>
    <property type="molecule type" value="Genomic_DNA"/>
</dbReference>
<dbReference type="SMART" id="SM00448">
    <property type="entry name" value="REC"/>
    <property type="match status" value="1"/>
</dbReference>
<dbReference type="Proteomes" id="UP000027866">
    <property type="component" value="Unassembled WGS sequence"/>
</dbReference>
<evidence type="ECO:0000313" key="5">
    <source>
        <dbReference type="Proteomes" id="UP000027866"/>
    </source>
</evidence>
<dbReference type="PANTHER" id="PTHR44591:SF3">
    <property type="entry name" value="RESPONSE REGULATORY DOMAIN-CONTAINING PROTEIN"/>
    <property type="match status" value="1"/>
</dbReference>
<dbReference type="Gene3D" id="3.40.50.2300">
    <property type="match status" value="1"/>
</dbReference>